<keyword evidence="10" id="KW-1185">Reference proteome</keyword>
<reference evidence="9 10" key="1">
    <citation type="journal article" date="2012" name="J. Bacteriol.">
        <title>Genome Sequence of "Candidatus Nitrosoarchaeum limnia" BG20, a Low-Salinity Ammonia-Oxidizing Archaeon from the San Francisco Bay Estuary.</title>
        <authorList>
            <person name="Mosier A.C."/>
            <person name="Allen E.E."/>
            <person name="Kim M."/>
            <person name="Ferriera S."/>
            <person name="Francis C.A."/>
        </authorList>
    </citation>
    <scope>NUCLEOTIDE SEQUENCE [LARGE SCALE GENOMIC DNA]</scope>
    <source>
        <strain evidence="9 10">BG20</strain>
    </source>
</reference>
<gene>
    <name evidence="9" type="ORF">BG20_I2120</name>
</gene>
<dbReference type="RefSeq" id="WP_010195653.1">
    <property type="nucleotide sequence ID" value="NZ_AHJG01000339.1"/>
</dbReference>
<accession>S2EP16</accession>
<evidence type="ECO:0000313" key="10">
    <source>
        <dbReference type="Proteomes" id="UP000014065"/>
    </source>
</evidence>
<comment type="subunit">
    <text evidence="3">Homodimer.</text>
</comment>
<dbReference type="PANTHER" id="PTHR46383">
    <property type="entry name" value="ASPARTATE AMINOTRANSFERASE"/>
    <property type="match status" value="1"/>
</dbReference>
<keyword evidence="4 7" id="KW-0032">Aminotransferase</keyword>
<dbReference type="Proteomes" id="UP000014065">
    <property type="component" value="Unassembled WGS sequence"/>
</dbReference>
<organism evidence="9 10">
    <name type="scientific">Candidatus Nitrosarchaeum limnium BG20</name>
    <dbReference type="NCBI Taxonomy" id="859192"/>
    <lineage>
        <taxon>Archaea</taxon>
        <taxon>Nitrososphaerota</taxon>
        <taxon>Nitrososphaeria</taxon>
        <taxon>Nitrosopumilales</taxon>
        <taxon>Nitrosopumilaceae</taxon>
        <taxon>Nitrosarchaeum</taxon>
    </lineage>
</organism>
<feature type="domain" description="Aminotransferase class I/classII large" evidence="8">
    <location>
        <begin position="49"/>
        <end position="371"/>
    </location>
</feature>
<dbReference type="AlphaFoldDB" id="S2EP16"/>
<proteinExistence type="inferred from homology"/>
<dbReference type="GO" id="GO:0006520">
    <property type="term" value="P:amino acid metabolic process"/>
    <property type="evidence" value="ECO:0007669"/>
    <property type="project" value="InterPro"/>
</dbReference>
<dbReference type="InterPro" id="IPR050596">
    <property type="entry name" value="AspAT/PAT-like"/>
</dbReference>
<dbReference type="EMBL" id="AHJG01000339">
    <property type="protein sequence ID" value="EPA04254.1"/>
    <property type="molecule type" value="Genomic_DNA"/>
</dbReference>
<protein>
    <recommendedName>
        <fullName evidence="7">Aminotransferase</fullName>
        <ecNumber evidence="7">2.6.1.-</ecNumber>
    </recommendedName>
</protein>
<dbReference type="Gene3D" id="3.40.640.10">
    <property type="entry name" value="Type I PLP-dependent aspartate aminotransferase-like (Major domain)"/>
    <property type="match status" value="1"/>
</dbReference>
<evidence type="ECO:0000256" key="7">
    <source>
        <dbReference type="RuleBase" id="RU000481"/>
    </source>
</evidence>
<sequence length="452" mass="51285">MEFIVDQQVQDIELPENLKLNTFLQEFHSECHHPECSFGFYGFAFGQSPFPVPKLIQNELVKNASKGAYAAVPGIPELRSAISKYNKYYFDIDVDPQRIYVGPGTKELIFNLLEILHGTVILPTPAWLGYLPQIRLLKKNYHMLPTGANRKISPNSLRKLGLRLQDRQKILILNNPHNPTGLLYDRLELEEIADVCKEQNILIISDEIYAQTTYDFSKFVSMGKIYPEGTFVTNGLSKSHAAGGYRLGYVIFPQNASDLQLQFKKILATEYTAVSTPIQHAAVAGFEISDEMNEYFTITRSIHEIMGEYTYNKLAEIEGVKITKPEATFYLLVNFNHYSLELQTAKITTSQKLSEALIVHPYHTAIVGGDSLVLERTDYSARIAYVDYDGGKVYENYKNHKPKTASEREEFAATNAPKIVAGIKMIKRFFEDIKKENLKNLKAKNDSLKITS</sequence>
<dbReference type="InterPro" id="IPR004839">
    <property type="entry name" value="Aminotransferase_I/II_large"/>
</dbReference>
<comment type="cofactor">
    <cofactor evidence="1 7">
        <name>pyridoxal 5'-phosphate</name>
        <dbReference type="ChEBI" id="CHEBI:597326"/>
    </cofactor>
</comment>
<evidence type="ECO:0000256" key="6">
    <source>
        <dbReference type="ARBA" id="ARBA00022898"/>
    </source>
</evidence>
<evidence type="ECO:0000259" key="8">
    <source>
        <dbReference type="Pfam" id="PF00155"/>
    </source>
</evidence>
<dbReference type="PANTHER" id="PTHR46383:SF1">
    <property type="entry name" value="ASPARTATE AMINOTRANSFERASE"/>
    <property type="match status" value="1"/>
</dbReference>
<dbReference type="InterPro" id="IPR015422">
    <property type="entry name" value="PyrdxlP-dep_Trfase_small"/>
</dbReference>
<dbReference type="InterPro" id="IPR015424">
    <property type="entry name" value="PyrdxlP-dep_Trfase"/>
</dbReference>
<dbReference type="GO" id="GO:0030170">
    <property type="term" value="F:pyridoxal phosphate binding"/>
    <property type="evidence" value="ECO:0007669"/>
    <property type="project" value="InterPro"/>
</dbReference>
<keyword evidence="6" id="KW-0663">Pyridoxal phosphate</keyword>
<dbReference type="InterPro" id="IPR004838">
    <property type="entry name" value="NHTrfase_class1_PyrdxlP-BS"/>
</dbReference>
<dbReference type="PROSITE" id="PS00105">
    <property type="entry name" value="AA_TRANSFER_CLASS_1"/>
    <property type="match status" value="1"/>
</dbReference>
<keyword evidence="5 7" id="KW-0808">Transferase</keyword>
<dbReference type="PATRIC" id="fig|859192.6.peg.2384"/>
<evidence type="ECO:0000313" key="9">
    <source>
        <dbReference type="EMBL" id="EPA04254.1"/>
    </source>
</evidence>
<dbReference type="CDD" id="cd00609">
    <property type="entry name" value="AAT_like"/>
    <property type="match status" value="1"/>
</dbReference>
<dbReference type="OrthoDB" id="372018at2157"/>
<comment type="similarity">
    <text evidence="2 7">Belongs to the class-I pyridoxal-phosphate-dependent aminotransferase family.</text>
</comment>
<dbReference type="SUPFAM" id="SSF53383">
    <property type="entry name" value="PLP-dependent transferases"/>
    <property type="match status" value="1"/>
</dbReference>
<dbReference type="InterPro" id="IPR015421">
    <property type="entry name" value="PyrdxlP-dep_Trfase_major"/>
</dbReference>
<name>S2EP16_9ARCH</name>
<dbReference type="EC" id="2.6.1.-" evidence="7"/>
<dbReference type="Gene3D" id="3.90.1150.10">
    <property type="entry name" value="Aspartate Aminotransferase, domain 1"/>
    <property type="match status" value="1"/>
</dbReference>
<dbReference type="GO" id="GO:0008483">
    <property type="term" value="F:transaminase activity"/>
    <property type="evidence" value="ECO:0007669"/>
    <property type="project" value="UniProtKB-KW"/>
</dbReference>
<evidence type="ECO:0000256" key="1">
    <source>
        <dbReference type="ARBA" id="ARBA00001933"/>
    </source>
</evidence>
<evidence type="ECO:0000256" key="2">
    <source>
        <dbReference type="ARBA" id="ARBA00007441"/>
    </source>
</evidence>
<comment type="caution">
    <text evidence="9">The sequence shown here is derived from an EMBL/GenBank/DDBJ whole genome shotgun (WGS) entry which is preliminary data.</text>
</comment>
<evidence type="ECO:0000256" key="4">
    <source>
        <dbReference type="ARBA" id="ARBA00022576"/>
    </source>
</evidence>
<dbReference type="Pfam" id="PF00155">
    <property type="entry name" value="Aminotran_1_2"/>
    <property type="match status" value="1"/>
</dbReference>
<evidence type="ECO:0000256" key="3">
    <source>
        <dbReference type="ARBA" id="ARBA00011738"/>
    </source>
</evidence>
<evidence type="ECO:0000256" key="5">
    <source>
        <dbReference type="ARBA" id="ARBA00022679"/>
    </source>
</evidence>